<proteinExistence type="inferred from homology"/>
<organism evidence="2 3">
    <name type="scientific">Staphylococcus agnetis</name>
    <dbReference type="NCBI Taxonomy" id="985762"/>
    <lineage>
        <taxon>Bacteria</taxon>
        <taxon>Bacillati</taxon>
        <taxon>Bacillota</taxon>
        <taxon>Bacilli</taxon>
        <taxon>Bacillales</taxon>
        <taxon>Staphylococcaceae</taxon>
        <taxon>Staphylococcus</taxon>
    </lineage>
</organism>
<name>A0ABD7TVR6_9STAP</name>
<dbReference type="EMBL" id="CP094809">
    <property type="protein sequence ID" value="UXU58323.1"/>
    <property type="molecule type" value="Genomic_DNA"/>
</dbReference>
<dbReference type="InterPro" id="IPR038641">
    <property type="entry name" value="Csa_sf"/>
</dbReference>
<reference evidence="2" key="1">
    <citation type="submission" date="2022-03" db="EMBL/GenBank/DDBJ databases">
        <title>Comparative Genomics of East African Camel-Associated Staphylococcaceae spp.: Diversity and Inheritance of Traits Involved in Host-Pathogen Interactions.</title>
        <authorList>
            <person name="Akarsu H."/>
            <person name="Liljander A."/>
            <person name="Younan M."/>
            <person name="Brodard I."/>
            <person name="Glucks I."/>
            <person name="Labroussaa F."/>
            <person name="Overesch G."/>
            <person name="Kuhnert P."/>
            <person name="Perreten V."/>
            <person name="Drexler J.F."/>
            <person name="Corman V.M."/>
            <person name="Falquet L."/>
            <person name="Jores J."/>
        </authorList>
    </citation>
    <scope>NUCLEOTIDE SEQUENCE</scope>
    <source>
        <strain evidence="2">IVB6197</strain>
    </source>
</reference>
<keyword evidence="2" id="KW-0449">Lipoprotein</keyword>
<sequence length="255" mass="29609">MILISLLVILSSCGLVNNDNNEETHSEIKIKQSFNKSLKMYPIKNLENFYDMEGFRDGEFNKNDKGTWVLYSGMSIQRNKGDALIRKAMVLHINRNSRQSSGEYIIAKVRKNNKGDLESNEEKYPVVLINNKIVPKENIKDENIKKEIENFRFFVQYADFKDLNSYGQGHLDYNPNVPSYSAEYQLLNNDYNVKQLRKRYDIPTNKAPKLILDGKGEIEGSTVGYKRIQVEFEENEESSIFYTDLTDFEPSEDVN</sequence>
<evidence type="ECO:0000313" key="2">
    <source>
        <dbReference type="EMBL" id="UXU58323.1"/>
    </source>
</evidence>
<evidence type="ECO:0000256" key="1">
    <source>
        <dbReference type="ARBA" id="ARBA00009715"/>
    </source>
</evidence>
<dbReference type="InterPro" id="IPR007595">
    <property type="entry name" value="Csa"/>
</dbReference>
<dbReference type="Gene3D" id="2.50.20.40">
    <property type="match status" value="1"/>
</dbReference>
<evidence type="ECO:0000313" key="3">
    <source>
        <dbReference type="Proteomes" id="UP001065705"/>
    </source>
</evidence>
<accession>A0ABD7TVR6</accession>
<dbReference type="NCBIfam" id="TIGR01742">
    <property type="entry name" value="SA_tandem_lipo"/>
    <property type="match status" value="1"/>
</dbReference>
<comment type="similarity">
    <text evidence="1">Belongs to the staphylococcal tandem lipoprotein family.</text>
</comment>
<dbReference type="Pfam" id="PF04507">
    <property type="entry name" value="DUF576"/>
    <property type="match status" value="1"/>
</dbReference>
<gene>
    <name evidence="2" type="ORF">MUA95_00525</name>
</gene>
<protein>
    <submittedName>
        <fullName evidence="2">Tandem-type lipoprotein</fullName>
    </submittedName>
</protein>
<dbReference type="AlphaFoldDB" id="A0ABD7TVR6"/>
<dbReference type="Proteomes" id="UP001065705">
    <property type="component" value="Chromosome"/>
</dbReference>